<keyword evidence="5" id="KW-0072">Autophagy</keyword>
<sequence>MCQKDELSNLLRINVKTLLQEYANEPFRYVHDDAVTAVICSVLEACFLHRLVLKTTFLFSVQSRAHSSSQPCFWPLIKSLVPKHLANALANTGGKRTSCGRCRVWVRHSLNEATLYSYLSVIKSDASKLSEFYLIDAVLRDADFVNELMKLIELLEELRFRLDLTSPLLNTWNSSDAPRLLGWPLDRERPIPISLLTEKPCALESVERLEQAVLSRLSHMTPSLSLADDVGAEIVSDSVDVTKMTWVWDRTLADNDVGSRIQQNNVDLCKSSAEFNVQHLGMPTPQSSRPKVSKVQPYRRYKKPITLRFGNACPFPIGSNNIVNQFRSTWFASYSDVENCANKAEAESSDETTPNIAQNQFPAESHSFDQTDNFEGEGSWQVVGEDLLVILTEQDVARLVELFPGASSFDLADGQNCVFHGQCVRCERYLLPGSAFLDHYDARFYCSNCHQLQEAIIPRDVIFNWDFSVQPVSQTTKSFLLNLHHKPVINLARLNPTLYAVIPDLLTVRQLRRALVLLWHQIARCSAKAASDLRRSMQPLDYMLFTLNTLDVYSIQDLCLVQSGHLEWKLTSAIVNVALVHVHGCTTCRRRALLCDLCEDLHKPIWPHEFTSYQWMIVRACSHAGLWYSDNASVLSSQLASWLDNVNEDFKPARAIIVPHAGYRHSGSCAAYAYKQMDPQTTRRIFILGPSHHANIGSKCALSPANVCRTPLADLKIDEAIYKELQKTGEFVTFTKAQDEAEHSIEMQLPYIAQIAGNRISIVPIVVGGLSPERESVYGRLLAPFLRDPATVFVISSDFCHWGSRFGYQYYLENDGEIWQSIEKLDRLGMNAIETLKPTEFTSYLEQYRNTICGRRAISILLNAIQTIRDAQSGFRCQLRFLQYAQSSSCQTLDDSSVSYAAASLVFR</sequence>
<dbReference type="CDD" id="cd07361">
    <property type="entry name" value="MEMO_like"/>
    <property type="match status" value="1"/>
</dbReference>
<dbReference type="Gene3D" id="1.20.58.900">
    <property type="match status" value="1"/>
</dbReference>
<dbReference type="PROSITE" id="PS50826">
    <property type="entry name" value="RUN"/>
    <property type="match status" value="1"/>
</dbReference>
<feature type="domain" description="RUN" evidence="6">
    <location>
        <begin position="30"/>
        <end position="167"/>
    </location>
</feature>
<dbReference type="NCBIfam" id="TIGR04336">
    <property type="entry name" value="AmmeMemoSam_B"/>
    <property type="match status" value="1"/>
</dbReference>
<dbReference type="HAMAP" id="MF_00055">
    <property type="entry name" value="MEMO1"/>
    <property type="match status" value="1"/>
</dbReference>
<keyword evidence="8" id="KW-1185">Reference proteome</keyword>
<comment type="subcellular location">
    <subcellularLocation>
        <location evidence="1">Late endosome</location>
    </subcellularLocation>
</comment>
<dbReference type="Proteomes" id="UP000748531">
    <property type="component" value="Unassembled WGS sequence"/>
</dbReference>
<comment type="caution">
    <text evidence="7">The sequence shown here is derived from an EMBL/GenBank/DDBJ whole genome shotgun (WGS) entry which is preliminary data.</text>
</comment>
<proteinExistence type="inferred from homology"/>
<keyword evidence="4" id="KW-0967">Endosome</keyword>
<dbReference type="InterPro" id="IPR002737">
    <property type="entry name" value="MEMO1_fam"/>
</dbReference>
<reference evidence="7" key="1">
    <citation type="submission" date="2019-05" db="EMBL/GenBank/DDBJ databases">
        <title>Annotation for the trematode Paragonimus heterotremus.</title>
        <authorList>
            <person name="Choi Y.-J."/>
        </authorList>
    </citation>
    <scope>NUCLEOTIDE SEQUENCE</scope>
    <source>
        <strain evidence="7">LC</strain>
    </source>
</reference>
<dbReference type="AlphaFoldDB" id="A0A8J4TPD9"/>
<evidence type="ECO:0000259" key="6">
    <source>
        <dbReference type="PROSITE" id="PS50826"/>
    </source>
</evidence>
<dbReference type="SUPFAM" id="SSF140741">
    <property type="entry name" value="RUN domain-like"/>
    <property type="match status" value="1"/>
</dbReference>
<protein>
    <recommendedName>
        <fullName evidence="6">RUN domain-containing protein</fullName>
    </recommendedName>
</protein>
<comment type="similarity">
    <text evidence="2">Belongs to the MEMO1 family.</text>
</comment>
<dbReference type="GO" id="GO:0005770">
    <property type="term" value="C:late endosome"/>
    <property type="evidence" value="ECO:0007669"/>
    <property type="project" value="UniProtKB-SubCell"/>
</dbReference>
<keyword evidence="3" id="KW-0597">Phosphoprotein</keyword>
<evidence type="ECO:0000256" key="4">
    <source>
        <dbReference type="ARBA" id="ARBA00022753"/>
    </source>
</evidence>
<name>A0A8J4TPD9_9TREM</name>
<gene>
    <name evidence="7" type="ORF">PHET_02626</name>
</gene>
<evidence type="ECO:0000256" key="2">
    <source>
        <dbReference type="ARBA" id="ARBA00006315"/>
    </source>
</evidence>
<organism evidence="7 8">
    <name type="scientific">Paragonimus heterotremus</name>
    <dbReference type="NCBI Taxonomy" id="100268"/>
    <lineage>
        <taxon>Eukaryota</taxon>
        <taxon>Metazoa</taxon>
        <taxon>Spiralia</taxon>
        <taxon>Lophotrochozoa</taxon>
        <taxon>Platyhelminthes</taxon>
        <taxon>Trematoda</taxon>
        <taxon>Digenea</taxon>
        <taxon>Plagiorchiida</taxon>
        <taxon>Troglotremata</taxon>
        <taxon>Troglotrematidae</taxon>
        <taxon>Paragonimus</taxon>
    </lineage>
</organism>
<dbReference type="Pfam" id="PF02759">
    <property type="entry name" value="RUN"/>
    <property type="match status" value="1"/>
</dbReference>
<dbReference type="SMART" id="SM00593">
    <property type="entry name" value="RUN"/>
    <property type="match status" value="1"/>
</dbReference>
<evidence type="ECO:0000313" key="8">
    <source>
        <dbReference type="Proteomes" id="UP000748531"/>
    </source>
</evidence>
<dbReference type="PANTHER" id="PTHR11060">
    <property type="entry name" value="PROTEIN MEMO1"/>
    <property type="match status" value="1"/>
</dbReference>
<evidence type="ECO:0000256" key="3">
    <source>
        <dbReference type="ARBA" id="ARBA00022553"/>
    </source>
</evidence>
<dbReference type="Gene3D" id="3.40.830.10">
    <property type="entry name" value="LigB-like"/>
    <property type="match status" value="1"/>
</dbReference>
<evidence type="ECO:0000256" key="1">
    <source>
        <dbReference type="ARBA" id="ARBA00004603"/>
    </source>
</evidence>
<evidence type="ECO:0000256" key="5">
    <source>
        <dbReference type="ARBA" id="ARBA00023006"/>
    </source>
</evidence>
<dbReference type="InterPro" id="IPR025258">
    <property type="entry name" value="RH_dom"/>
</dbReference>
<evidence type="ECO:0000313" key="7">
    <source>
        <dbReference type="EMBL" id="KAF5403514.1"/>
    </source>
</evidence>
<dbReference type="PANTHER" id="PTHR11060:SF0">
    <property type="entry name" value="PROTEIN MEMO1"/>
    <property type="match status" value="1"/>
</dbReference>
<dbReference type="SMART" id="SM01175">
    <property type="entry name" value="DUF4206"/>
    <property type="match status" value="1"/>
</dbReference>
<dbReference type="Pfam" id="PF01875">
    <property type="entry name" value="Memo"/>
    <property type="match status" value="1"/>
</dbReference>
<dbReference type="GO" id="GO:0006914">
    <property type="term" value="P:autophagy"/>
    <property type="evidence" value="ECO:0007669"/>
    <property type="project" value="UniProtKB-KW"/>
</dbReference>
<dbReference type="InterPro" id="IPR037213">
    <property type="entry name" value="Run_dom_sf"/>
</dbReference>
<dbReference type="EMBL" id="LUCH01001178">
    <property type="protein sequence ID" value="KAF5403514.1"/>
    <property type="molecule type" value="Genomic_DNA"/>
</dbReference>
<accession>A0A8J4TPD9</accession>
<dbReference type="InterPro" id="IPR004012">
    <property type="entry name" value="Run_dom"/>
</dbReference>
<dbReference type="OrthoDB" id="417112at2759"/>